<feature type="transmembrane region" description="Helical" evidence="1">
    <location>
        <begin position="12"/>
        <end position="37"/>
    </location>
</feature>
<feature type="transmembrane region" description="Helical" evidence="1">
    <location>
        <begin position="43"/>
        <end position="63"/>
    </location>
</feature>
<reference evidence="3" key="1">
    <citation type="submission" date="2015-11" db="EMBL/GenBank/DDBJ databases">
        <title>Draft Genome Sequence of the Radioresistant Bacterium Deinococcus grandis, Isolated from Freshwater Fish in Japan.</title>
        <authorList>
            <person name="Satoh K."/>
            <person name="Onodera T."/>
            <person name="Omoso K."/>
            <person name="Takeda-Yano K."/>
            <person name="Katayama T."/>
            <person name="Oono Y."/>
            <person name="Narumi I."/>
        </authorList>
    </citation>
    <scope>NUCLEOTIDE SEQUENCE [LARGE SCALE GENOMIC DNA]</scope>
    <source>
        <strain evidence="3">ATCC 43672</strain>
    </source>
</reference>
<dbReference type="EMBL" id="BCMS01000001">
    <property type="protein sequence ID" value="GAQ22281.1"/>
    <property type="molecule type" value="Genomic_DNA"/>
</dbReference>
<keyword evidence="1" id="KW-0472">Membrane</keyword>
<protein>
    <submittedName>
        <fullName evidence="2">Uncharacterized protein</fullName>
    </submittedName>
</protein>
<comment type="caution">
    <text evidence="2">The sequence shown here is derived from an EMBL/GenBank/DDBJ whole genome shotgun (WGS) entry which is preliminary data.</text>
</comment>
<keyword evidence="1" id="KW-1133">Transmembrane helix</keyword>
<feature type="transmembrane region" description="Helical" evidence="1">
    <location>
        <begin position="103"/>
        <end position="123"/>
    </location>
</feature>
<name>A0A100HK85_9DEIO</name>
<evidence type="ECO:0000256" key="1">
    <source>
        <dbReference type="SAM" id="Phobius"/>
    </source>
</evidence>
<dbReference type="OrthoDB" id="73536at2"/>
<evidence type="ECO:0000313" key="2">
    <source>
        <dbReference type="EMBL" id="GAQ22281.1"/>
    </source>
</evidence>
<gene>
    <name evidence="2" type="ORF">DEIGR_102308</name>
</gene>
<organism evidence="2 3">
    <name type="scientific">Deinococcus grandis</name>
    <dbReference type="NCBI Taxonomy" id="57498"/>
    <lineage>
        <taxon>Bacteria</taxon>
        <taxon>Thermotogati</taxon>
        <taxon>Deinococcota</taxon>
        <taxon>Deinococci</taxon>
        <taxon>Deinococcales</taxon>
        <taxon>Deinococcaceae</taxon>
        <taxon>Deinococcus</taxon>
    </lineage>
</organism>
<dbReference type="AlphaFoldDB" id="A0A100HK85"/>
<keyword evidence="1" id="KW-0812">Transmembrane</keyword>
<proteinExistence type="predicted"/>
<sequence length="129" mass="13303">MSHPEATGPAPSVSTGTLFLVILTFAVAFNTLSLTVIPEGRPLRLACAALPLAALLWTAVAVWRSRGVPSPFPAPLLPLTATLLSLPVSGAALRLAQGDTLPAGRWAFLGLGLLAFTGAASYTRRTGAR</sequence>
<accession>A0A100HK85</accession>
<keyword evidence="3" id="KW-1185">Reference proteome</keyword>
<dbReference type="Proteomes" id="UP000056209">
    <property type="component" value="Unassembled WGS sequence"/>
</dbReference>
<evidence type="ECO:0000313" key="3">
    <source>
        <dbReference type="Proteomes" id="UP000056209"/>
    </source>
</evidence>
<dbReference type="RefSeq" id="WP_058977315.1">
    <property type="nucleotide sequence ID" value="NZ_BCMS01000001.1"/>
</dbReference>